<dbReference type="InterPro" id="IPR011009">
    <property type="entry name" value="Kinase-like_dom_sf"/>
</dbReference>
<evidence type="ECO:0000313" key="2">
    <source>
        <dbReference type="EMBL" id="CZR49770.1"/>
    </source>
</evidence>
<dbReference type="SUPFAM" id="SSF56112">
    <property type="entry name" value="Protein kinase-like (PK-like)"/>
    <property type="match status" value="1"/>
</dbReference>
<gene>
    <name evidence="2" type="ORF">FPRO_14753</name>
</gene>
<accession>A0A1L7WAZ0</accession>
<dbReference type="VEuPathDB" id="FungiDB:FPRO_14753"/>
<protein>
    <recommendedName>
        <fullName evidence="1">Protein kinase domain-containing protein</fullName>
    </recommendedName>
</protein>
<dbReference type="Gene3D" id="1.10.510.10">
    <property type="entry name" value="Transferase(Phosphotransferase) domain 1"/>
    <property type="match status" value="1"/>
</dbReference>
<reference evidence="3" key="1">
    <citation type="journal article" date="2016" name="Genome Biol. Evol.">
        <title>Comparative 'omics' of the Fusarium fujikuroi species complex highlights differences in genetic potential and metabolite synthesis.</title>
        <authorList>
            <person name="Niehaus E.-M."/>
            <person name="Muensterkoetter M."/>
            <person name="Proctor R.H."/>
            <person name="Brown D.W."/>
            <person name="Sharon A."/>
            <person name="Idan Y."/>
            <person name="Oren-Young L."/>
            <person name="Sieber C.M."/>
            <person name="Novak O."/>
            <person name="Pencik A."/>
            <person name="Tarkowska D."/>
            <person name="Hromadova K."/>
            <person name="Freeman S."/>
            <person name="Maymon M."/>
            <person name="Elazar M."/>
            <person name="Youssef S.A."/>
            <person name="El-Shabrawy E.S.M."/>
            <person name="Shalaby A.B.A."/>
            <person name="Houterman P."/>
            <person name="Brock N.L."/>
            <person name="Burkhardt I."/>
            <person name="Tsavkelova E.A."/>
            <person name="Dickschat J.S."/>
            <person name="Galuszka P."/>
            <person name="Gueldener U."/>
            <person name="Tudzynski B."/>
        </authorList>
    </citation>
    <scope>NUCLEOTIDE SEQUENCE [LARGE SCALE GENOMIC DNA]</scope>
    <source>
        <strain evidence="3">ET1</strain>
    </source>
</reference>
<organism evidence="2 3">
    <name type="scientific">Fusarium proliferatum (strain ET1)</name>
    <name type="common">Orchid endophyte fungus</name>
    <dbReference type="NCBI Taxonomy" id="1227346"/>
    <lineage>
        <taxon>Eukaryota</taxon>
        <taxon>Fungi</taxon>
        <taxon>Dikarya</taxon>
        <taxon>Ascomycota</taxon>
        <taxon>Pezizomycotina</taxon>
        <taxon>Sordariomycetes</taxon>
        <taxon>Hypocreomycetidae</taxon>
        <taxon>Hypocreales</taxon>
        <taxon>Nectriaceae</taxon>
        <taxon>Fusarium</taxon>
        <taxon>Fusarium fujikuroi species complex</taxon>
    </lineage>
</organism>
<dbReference type="Proteomes" id="UP000183971">
    <property type="component" value="Unassembled WGS sequence"/>
</dbReference>
<comment type="caution">
    <text evidence="2">The sequence shown here is derived from an EMBL/GenBank/DDBJ whole genome shotgun (WGS) entry which is preliminary data.</text>
</comment>
<sequence length="340" mass="38362">MTSNTSNNAQSPPQTPPAWTVVGFTFSTEITDSELVVMCNGKRFVIHLHADNFSESPELKESYLFYLKVAEEFELDDVTVEDFWDWIVNPLLPIFRELPTPDKSAPPTLNEFFNPETFVYTLRAVSGELMPQLERDRQHESLFGISLTDEFCTPLVSFDPSEVQICQENVVGPPSHTPRKVLLNDGTIAFLKLVRRGDKQFLKNELDTYRKIHRAQLDNKLRISRLRGLVQNNNGVIFGLLLTYVDCGRVTLSCAVQPGTQVTQREKWAAQIQDIVGQLHDAGIVWGDAKPDNILIDVNQDAWVIDFGGGYTEGWVPKNLAGTMEGDRIALKKIVDYICT</sequence>
<dbReference type="AlphaFoldDB" id="A0A1L7WAZ0"/>
<dbReference type="PROSITE" id="PS50011">
    <property type="entry name" value="PROTEIN_KINASE_DOM"/>
    <property type="match status" value="1"/>
</dbReference>
<dbReference type="GeneID" id="42059611"/>
<evidence type="ECO:0000313" key="3">
    <source>
        <dbReference type="Proteomes" id="UP000183971"/>
    </source>
</evidence>
<dbReference type="RefSeq" id="XP_031090267.1">
    <property type="nucleotide sequence ID" value="XM_031225071.1"/>
</dbReference>
<dbReference type="GO" id="GO:0005524">
    <property type="term" value="F:ATP binding"/>
    <property type="evidence" value="ECO:0007669"/>
    <property type="project" value="InterPro"/>
</dbReference>
<dbReference type="InterPro" id="IPR000719">
    <property type="entry name" value="Prot_kinase_dom"/>
</dbReference>
<name>A0A1L7WAZ0_FUSPR</name>
<dbReference type="EMBL" id="FJOF01000018">
    <property type="protein sequence ID" value="CZR49770.1"/>
    <property type="molecule type" value="Genomic_DNA"/>
</dbReference>
<dbReference type="GO" id="GO:0004672">
    <property type="term" value="F:protein kinase activity"/>
    <property type="evidence" value="ECO:0007669"/>
    <property type="project" value="InterPro"/>
</dbReference>
<keyword evidence="3" id="KW-1185">Reference proteome</keyword>
<evidence type="ECO:0000259" key="1">
    <source>
        <dbReference type="PROSITE" id="PS50011"/>
    </source>
</evidence>
<feature type="domain" description="Protein kinase" evidence="1">
    <location>
        <begin position="165"/>
        <end position="340"/>
    </location>
</feature>
<proteinExistence type="predicted"/>
<dbReference type="Pfam" id="PF00069">
    <property type="entry name" value="Pkinase"/>
    <property type="match status" value="1"/>
</dbReference>